<evidence type="ECO:0000256" key="3">
    <source>
        <dbReference type="ARBA" id="ARBA00012641"/>
    </source>
</evidence>
<comment type="similarity">
    <text evidence="2 20">Belongs to the glycosyltransferase 43 family.</text>
</comment>
<reference evidence="21" key="2">
    <citation type="submission" date="2016-06" db="EMBL/GenBank/DDBJ databases">
        <title>The genome of a short-lived fish provides insights into sex chromosome evolution and the genetic control of aging.</title>
        <authorList>
            <person name="Reichwald K."/>
            <person name="Felder M."/>
            <person name="Petzold A."/>
            <person name="Koch P."/>
            <person name="Groth M."/>
            <person name="Platzer M."/>
        </authorList>
    </citation>
    <scope>NUCLEOTIDE SEQUENCE</scope>
    <source>
        <tissue evidence="21">Brain</tissue>
    </source>
</reference>
<evidence type="ECO:0000256" key="19">
    <source>
        <dbReference type="PIRSR" id="PIRSR605027-6"/>
    </source>
</evidence>
<evidence type="ECO:0000313" key="21">
    <source>
        <dbReference type="EMBL" id="SBR53371.1"/>
    </source>
</evidence>
<comment type="subcellular location">
    <subcellularLocation>
        <location evidence="14">Endomembrane system</location>
        <topology evidence="14">Single-pass type II membrane protein</topology>
    </subcellularLocation>
    <subcellularLocation>
        <location evidence="20">Golgi apparatus membrane</location>
        <topology evidence="20">Single-pass type II membrane protein</topology>
    </subcellularLocation>
</comment>
<feature type="glycosylation site" description="N-linked (GlcNAc...) asparagine" evidence="19">
    <location>
        <position position="273"/>
    </location>
</feature>
<proteinExistence type="inferred from homology"/>
<comment type="pathway">
    <text evidence="20">Protein modification; protein glycosylation.</text>
</comment>
<feature type="binding site" evidence="17">
    <location>
        <position position="168"/>
    </location>
    <ligand>
        <name>Mn(2+)</name>
        <dbReference type="ChEBI" id="CHEBI:29035"/>
    </ligand>
</feature>
<dbReference type="InterPro" id="IPR005027">
    <property type="entry name" value="Glyco_trans_43"/>
</dbReference>
<evidence type="ECO:0000256" key="10">
    <source>
        <dbReference type="ARBA" id="ARBA00023136"/>
    </source>
</evidence>
<evidence type="ECO:0000256" key="12">
    <source>
        <dbReference type="ARBA" id="ARBA00023211"/>
    </source>
</evidence>
<dbReference type="UniPathway" id="UPA00378"/>
<keyword evidence="8 20" id="KW-1133">Transmembrane helix</keyword>
<keyword evidence="10 20" id="KW-0472">Membrane</keyword>
<dbReference type="GO" id="GO:0000139">
    <property type="term" value="C:Golgi membrane"/>
    <property type="evidence" value="ECO:0007669"/>
    <property type="project" value="UniProtKB-SubCell"/>
</dbReference>
<feature type="binding site" evidence="16">
    <location>
        <position position="101"/>
    </location>
    <ligand>
        <name>UDP-alpha-D-glucuronate</name>
        <dbReference type="ChEBI" id="CHEBI:58052"/>
    </ligand>
</feature>
<feature type="site" description="Interaction with galactose moiety of substrate glycoprotein" evidence="18">
    <location>
        <position position="291"/>
    </location>
</feature>
<dbReference type="PANTHER" id="PTHR10896:SF8">
    <property type="entry name" value="GALACTOSYLGALACTOSYLXYLOSYLPROTEIN 3-BETA-GLUCURONOSYLTRANSFERASE 2"/>
    <property type="match status" value="1"/>
</dbReference>
<dbReference type="Gene3D" id="3.90.550.10">
    <property type="entry name" value="Spore Coat Polysaccharide Biosynthesis Protein SpsA, Chain A"/>
    <property type="match status" value="1"/>
</dbReference>
<reference evidence="21" key="1">
    <citation type="submission" date="2016-05" db="EMBL/GenBank/DDBJ databases">
        <authorList>
            <person name="Lavstsen T."/>
            <person name="Jespersen J.S."/>
        </authorList>
    </citation>
    <scope>NUCLEOTIDE SEQUENCE</scope>
    <source>
        <tissue evidence="21">Brain</tissue>
    </source>
</reference>
<keyword evidence="5 20" id="KW-0812">Transmembrane</keyword>
<feature type="binding site" evidence="16">
    <location>
        <begin position="70"/>
        <end position="72"/>
    </location>
    <ligand>
        <name>UDP-alpha-D-glucuronate</name>
        <dbReference type="ChEBI" id="CHEBI:58052"/>
    </ligand>
</feature>
<evidence type="ECO:0000256" key="7">
    <source>
        <dbReference type="ARBA" id="ARBA00022968"/>
    </source>
</evidence>
<keyword evidence="12 17" id="KW-0464">Manganese</keyword>
<keyword evidence="4 20" id="KW-0808">Transferase</keyword>
<evidence type="ECO:0000256" key="6">
    <source>
        <dbReference type="ARBA" id="ARBA00022723"/>
    </source>
</evidence>
<evidence type="ECO:0000256" key="15">
    <source>
        <dbReference type="PIRSR" id="PIRSR605027-1"/>
    </source>
</evidence>
<feature type="site" description="Interaction with galactose moiety of substrate glycoprotein" evidence="18">
    <location>
        <position position="199"/>
    </location>
</feature>
<feature type="active site" description="Proton donor/acceptor" evidence="15">
    <location>
        <position position="254"/>
    </location>
</feature>
<evidence type="ECO:0000256" key="14">
    <source>
        <dbReference type="ARBA" id="ARBA00060399"/>
    </source>
</evidence>
<evidence type="ECO:0000256" key="11">
    <source>
        <dbReference type="ARBA" id="ARBA00023180"/>
    </source>
</evidence>
<protein>
    <recommendedName>
        <fullName evidence="3 20">Galactosylgalactosylxylosylprotein 3-beta-glucuronosyltransferase</fullName>
        <ecNumber evidence="3 20">2.4.1.135</ecNumber>
    </recommendedName>
</protein>
<sequence>MKSVFFSRFFILLPWVLIVIIMIDIDSKRPMQPAAWRSGRVQRSAWSSSPGGSAAARNQSALPIIYAITPTYTRLVQKAELTRLAHAFRQVPRFHWIVVEDSTARTELVTRFLARSGVPYTHLHVFTPRRFKRTGMPRATEQRNAALTWLRQHRSRRDAGVVFFADDDNTYSLELFEEMRSTHGVSVWPVGFVGGRAYERPLVSGGKVVGWYTGWRPDRPFATDMAGFAVNLQVILVNPRAQFKRRGSQPGMQESDFLKQITKVSELEPKANNCTQVLVWHTRTEKPHLANEPKHRKDTLIVEV</sequence>
<evidence type="ECO:0000256" key="2">
    <source>
        <dbReference type="ARBA" id="ARBA00007706"/>
    </source>
</evidence>
<gene>
    <name evidence="21" type="primary">B3GAT2</name>
</gene>
<evidence type="ECO:0000256" key="20">
    <source>
        <dbReference type="RuleBase" id="RU363127"/>
    </source>
</evidence>
<evidence type="ECO:0000256" key="17">
    <source>
        <dbReference type="PIRSR" id="PIRSR605027-3"/>
    </source>
</evidence>
<dbReference type="GO" id="GO:0005975">
    <property type="term" value="P:carbohydrate metabolic process"/>
    <property type="evidence" value="ECO:0007669"/>
    <property type="project" value="TreeGrafter"/>
</dbReference>
<feature type="binding site" evidence="16">
    <location>
        <begin position="166"/>
        <end position="168"/>
    </location>
    <ligand>
        <name>UDP-alpha-D-glucuronate</name>
        <dbReference type="ChEBI" id="CHEBI:58052"/>
    </ligand>
</feature>
<dbReference type="EMBL" id="HAEG01007046">
    <property type="protein sequence ID" value="SBR78260.1"/>
    <property type="molecule type" value="Transcribed_RNA"/>
</dbReference>
<accession>A0A1A8M9Y9</accession>
<feature type="binding site" evidence="16">
    <location>
        <position position="138"/>
    </location>
    <ligand>
        <name>UDP-alpha-D-glucuronate</name>
        <dbReference type="ChEBI" id="CHEBI:58052"/>
    </ligand>
</feature>
<feature type="transmembrane region" description="Helical" evidence="20">
    <location>
        <begin position="6"/>
        <end position="23"/>
    </location>
</feature>
<evidence type="ECO:0000256" key="13">
    <source>
        <dbReference type="ARBA" id="ARBA00047979"/>
    </source>
</evidence>
<evidence type="ECO:0000256" key="16">
    <source>
        <dbReference type="PIRSR" id="PIRSR605027-2"/>
    </source>
</evidence>
<dbReference type="InterPro" id="IPR029044">
    <property type="entry name" value="Nucleotide-diphossugar_trans"/>
</dbReference>
<comment type="catalytic activity">
    <reaction evidence="13 20">
        <text>3-O-(beta-D-galactosyl-(1-&gt;3)-beta-D-galactosyl-(1-&gt;4)-beta-D-xylosyl)-L-seryl-[protein] + UDP-alpha-D-glucuronate = 3-O-(beta-D-GlcA-(1-&gt;3)-beta-D-Gal-(1-&gt;3)-beta-D-Gal-(1-&gt;4)-beta-D-Xyl)-L-seryl-[protein] + UDP + H(+)</text>
        <dbReference type="Rhea" id="RHEA:24168"/>
        <dbReference type="Rhea" id="RHEA-COMP:12571"/>
        <dbReference type="Rhea" id="RHEA-COMP:12573"/>
        <dbReference type="ChEBI" id="CHEBI:15378"/>
        <dbReference type="ChEBI" id="CHEBI:58052"/>
        <dbReference type="ChEBI" id="CHEBI:58223"/>
        <dbReference type="ChEBI" id="CHEBI:132090"/>
        <dbReference type="ChEBI" id="CHEBI:132093"/>
        <dbReference type="EC" id="2.4.1.135"/>
    </reaction>
</comment>
<dbReference type="EMBL" id="HAEF01012212">
    <property type="protein sequence ID" value="SBR53371.1"/>
    <property type="molecule type" value="Transcribed_RNA"/>
</dbReference>
<evidence type="ECO:0000256" key="5">
    <source>
        <dbReference type="ARBA" id="ARBA00022692"/>
    </source>
</evidence>
<dbReference type="PANTHER" id="PTHR10896">
    <property type="entry name" value="GALACTOSYLGALACTOSYLXYLOSYLPROTEIN 3-BETA-GLUCURONOSYLTRANSFERASE BETA-1,3-GLUCURONYLTRANSFERASE"/>
    <property type="match status" value="1"/>
</dbReference>
<keyword evidence="11 19" id="KW-0325">Glycoprotein</keyword>
<dbReference type="GO" id="GO:0015018">
    <property type="term" value="F:galactosylgalactosylxylosylprotein 3-beta-glucuronosyltransferase activity"/>
    <property type="evidence" value="ECO:0007669"/>
    <property type="project" value="UniProtKB-UniRule"/>
</dbReference>
<feature type="binding site" evidence="16">
    <location>
        <begin position="281"/>
        <end position="283"/>
    </location>
    <ligand>
        <name>UDP-alpha-D-glucuronate</name>
        <dbReference type="ChEBI" id="CHEBI:58052"/>
    </ligand>
</feature>
<evidence type="ECO:0000256" key="18">
    <source>
        <dbReference type="PIRSR" id="PIRSR605027-4"/>
    </source>
</evidence>
<keyword evidence="7 20" id="KW-0735">Signal-anchor</keyword>
<keyword evidence="9 20" id="KW-0333">Golgi apparatus</keyword>
<dbReference type="AlphaFoldDB" id="A0A1A8M9Y9"/>
<dbReference type="SUPFAM" id="SSF53448">
    <property type="entry name" value="Nucleotide-diphospho-sugar transferases"/>
    <property type="match status" value="1"/>
</dbReference>
<dbReference type="FunFam" id="3.90.550.10:FF:000010">
    <property type="entry name" value="Galactosylgalactosylxylosylprotein 3-beta-glucuronosyltransferase"/>
    <property type="match status" value="1"/>
</dbReference>
<name>A0A1A8M9Y9_9TELE</name>
<comment type="cofactor">
    <cofactor evidence="1 17 20">
        <name>Mn(2+)</name>
        <dbReference type="ChEBI" id="CHEBI:29035"/>
    </cofactor>
</comment>
<evidence type="ECO:0000256" key="8">
    <source>
        <dbReference type="ARBA" id="ARBA00022989"/>
    </source>
</evidence>
<evidence type="ECO:0000256" key="4">
    <source>
        <dbReference type="ARBA" id="ARBA00022679"/>
    </source>
</evidence>
<keyword evidence="6 17" id="KW-0479">Metal-binding</keyword>
<dbReference type="GO" id="GO:0046872">
    <property type="term" value="F:metal ion binding"/>
    <property type="evidence" value="ECO:0007669"/>
    <property type="project" value="UniProtKB-KW"/>
</dbReference>
<evidence type="ECO:0000256" key="1">
    <source>
        <dbReference type="ARBA" id="ARBA00001936"/>
    </source>
</evidence>
<dbReference type="Pfam" id="PF03360">
    <property type="entry name" value="Glyco_transf_43"/>
    <property type="match status" value="1"/>
</dbReference>
<organism evidence="21">
    <name type="scientific">Nothobranchius pienaari</name>
    <dbReference type="NCBI Taxonomy" id="704102"/>
    <lineage>
        <taxon>Eukaryota</taxon>
        <taxon>Metazoa</taxon>
        <taxon>Chordata</taxon>
        <taxon>Craniata</taxon>
        <taxon>Vertebrata</taxon>
        <taxon>Euteleostomi</taxon>
        <taxon>Actinopterygii</taxon>
        <taxon>Neopterygii</taxon>
        <taxon>Teleostei</taxon>
        <taxon>Neoteleostei</taxon>
        <taxon>Acanthomorphata</taxon>
        <taxon>Ovalentaria</taxon>
        <taxon>Atherinomorphae</taxon>
        <taxon>Cyprinodontiformes</taxon>
        <taxon>Nothobranchiidae</taxon>
        <taxon>Nothobranchius</taxon>
    </lineage>
</organism>
<dbReference type="GO" id="GO:0050650">
    <property type="term" value="P:chondroitin sulfate proteoglycan biosynthetic process"/>
    <property type="evidence" value="ECO:0007669"/>
    <property type="project" value="TreeGrafter"/>
</dbReference>
<feature type="binding site" evidence="16">
    <location>
        <position position="143"/>
    </location>
    <ligand>
        <name>UDP-alpha-D-glucuronate</name>
        <dbReference type="ChEBI" id="CHEBI:58052"/>
    </ligand>
</feature>
<dbReference type="CDD" id="cd00218">
    <property type="entry name" value="GlcAT-I"/>
    <property type="match status" value="1"/>
</dbReference>
<evidence type="ECO:0000256" key="9">
    <source>
        <dbReference type="ARBA" id="ARBA00023034"/>
    </source>
</evidence>
<dbReference type="EC" id="2.4.1.135" evidence="3 20"/>